<reference evidence="2 3" key="2">
    <citation type="journal article" date="2010" name="BMC Genomics">
        <title>The genome of Geobacter bemidjiensis, exemplar for the subsurface clade of Geobacter species that predominate in Fe(III)-reducing subsurface environments.</title>
        <authorList>
            <person name="Aklujkar M."/>
            <person name="Young N.D."/>
            <person name="Holmes D."/>
            <person name="Chavan M."/>
            <person name="Risso C."/>
            <person name="Kiss H.E."/>
            <person name="Han C.S."/>
            <person name="Land M.L."/>
            <person name="Lovley D.R."/>
        </authorList>
    </citation>
    <scope>NUCLEOTIDE SEQUENCE [LARGE SCALE GENOMIC DNA]</scope>
    <source>
        <strain evidence="3">ATCC BAA-1014 / DSM 16622 / JCM 12645 / Bem</strain>
    </source>
</reference>
<dbReference type="HOGENOM" id="CLU_070764_7_3_7"/>
<dbReference type="PANTHER" id="PTHR23026">
    <property type="entry name" value="NADPH NITROREDUCTASE"/>
    <property type="match status" value="1"/>
</dbReference>
<dbReference type="Proteomes" id="UP000008825">
    <property type="component" value="Chromosome"/>
</dbReference>
<dbReference type="eggNOG" id="COG0778">
    <property type="taxonomic scope" value="Bacteria"/>
</dbReference>
<dbReference type="OrthoDB" id="9809288at2"/>
<dbReference type="InterPro" id="IPR029479">
    <property type="entry name" value="Nitroreductase"/>
</dbReference>
<name>B5EF76_CITBB</name>
<dbReference type="STRING" id="404380.Gbem_2373"/>
<organism evidence="2 3">
    <name type="scientific">Citrifermentans bemidjiense (strain ATCC BAA-1014 / DSM 16622 / JCM 12645 / Bem)</name>
    <name type="common">Geobacter bemidjiensis</name>
    <dbReference type="NCBI Taxonomy" id="404380"/>
    <lineage>
        <taxon>Bacteria</taxon>
        <taxon>Pseudomonadati</taxon>
        <taxon>Thermodesulfobacteriota</taxon>
        <taxon>Desulfuromonadia</taxon>
        <taxon>Geobacterales</taxon>
        <taxon>Geobacteraceae</taxon>
        <taxon>Citrifermentans</taxon>
    </lineage>
</organism>
<gene>
    <name evidence="2" type="ordered locus">Gbem_2373</name>
</gene>
<dbReference type="InterPro" id="IPR050627">
    <property type="entry name" value="Nitroreductase/BluB"/>
</dbReference>
<dbReference type="InterPro" id="IPR000415">
    <property type="entry name" value="Nitroreductase-like"/>
</dbReference>
<reference evidence="2 3" key="1">
    <citation type="submission" date="2008-07" db="EMBL/GenBank/DDBJ databases">
        <title>Complete sequence of Geobacter bemidjiensis BEM.</title>
        <authorList>
            <consortium name="US DOE Joint Genome Institute"/>
            <person name="Lucas S."/>
            <person name="Copeland A."/>
            <person name="Lapidus A."/>
            <person name="Glavina del Rio T."/>
            <person name="Dalin E."/>
            <person name="Tice H."/>
            <person name="Bruce D."/>
            <person name="Goodwin L."/>
            <person name="Pitluck S."/>
            <person name="Kiss H."/>
            <person name="Brettin T."/>
            <person name="Detter J.C."/>
            <person name="Han C."/>
            <person name="Kuske C.R."/>
            <person name="Schmutz J."/>
            <person name="Larimer F."/>
            <person name="Land M."/>
            <person name="Hauser L."/>
            <person name="Kyrpides N."/>
            <person name="Lykidis A."/>
            <person name="Lovley D."/>
            <person name="Richardson P."/>
        </authorList>
    </citation>
    <scope>NUCLEOTIDE SEQUENCE [LARGE SCALE GENOMIC DNA]</scope>
    <source>
        <strain evidence="3">ATCC BAA-1014 / DSM 16622 / JCM 12645 / Bem</strain>
    </source>
</reference>
<dbReference type="SUPFAM" id="SSF55469">
    <property type="entry name" value="FMN-dependent nitroreductase-like"/>
    <property type="match status" value="1"/>
</dbReference>
<evidence type="ECO:0000313" key="2">
    <source>
        <dbReference type="EMBL" id="ACH39385.1"/>
    </source>
</evidence>
<dbReference type="RefSeq" id="WP_012530806.1">
    <property type="nucleotide sequence ID" value="NC_011146.1"/>
</dbReference>
<evidence type="ECO:0000259" key="1">
    <source>
        <dbReference type="Pfam" id="PF00881"/>
    </source>
</evidence>
<accession>B5EF76</accession>
<dbReference type="PANTHER" id="PTHR23026:SF117">
    <property type="entry name" value="NITROREDUCTASE"/>
    <property type="match status" value="1"/>
</dbReference>
<proteinExistence type="predicted"/>
<dbReference type="Gene3D" id="3.40.109.10">
    <property type="entry name" value="NADH Oxidase"/>
    <property type="match status" value="1"/>
</dbReference>
<keyword evidence="3" id="KW-1185">Reference proteome</keyword>
<dbReference type="EMBL" id="CP001124">
    <property type="protein sequence ID" value="ACH39385.1"/>
    <property type="molecule type" value="Genomic_DNA"/>
</dbReference>
<protein>
    <submittedName>
        <fullName evidence="2">NAD(P)H:flavin oxidoreductase-like protein, family 2</fullName>
    </submittedName>
</protein>
<dbReference type="AlphaFoldDB" id="B5EF76"/>
<dbReference type="GO" id="GO:0016491">
    <property type="term" value="F:oxidoreductase activity"/>
    <property type="evidence" value="ECO:0007669"/>
    <property type="project" value="InterPro"/>
</dbReference>
<evidence type="ECO:0000313" key="3">
    <source>
        <dbReference type="Proteomes" id="UP000008825"/>
    </source>
</evidence>
<sequence length="172" mass="19223">MIDLLRKRRSIRKYTQEPVSPEAMEALRETALRAPSSRGINPWEFIFVDDPALLKQLAGAKQHGSQFVGGAPLAIVVCADSSKSDVWVEDCSIAAILLQFTALSLGLGSCWAQIRNRDHDANRSAEEYLQQLLGLPEQVKVECILGIGHPAERKIPLATDKLQREKIRKNHW</sequence>
<dbReference type="Pfam" id="PF00881">
    <property type="entry name" value="Nitroreductase"/>
    <property type="match status" value="1"/>
</dbReference>
<feature type="domain" description="Nitroreductase" evidence="1">
    <location>
        <begin position="5"/>
        <end position="149"/>
    </location>
</feature>
<dbReference type="KEGG" id="gbm:Gbem_2373"/>
<dbReference type="CDD" id="cd02151">
    <property type="entry name" value="nitroreductase"/>
    <property type="match status" value="1"/>
</dbReference>